<dbReference type="Proteomes" id="UP000188605">
    <property type="component" value="Unassembled WGS sequence"/>
</dbReference>
<organism evidence="1 2">
    <name type="scientific">Candidatus Epulonipiscium fishelsonii</name>
    <dbReference type="NCBI Taxonomy" id="77094"/>
    <lineage>
        <taxon>Bacteria</taxon>
        <taxon>Bacillati</taxon>
        <taxon>Bacillota</taxon>
        <taxon>Clostridia</taxon>
        <taxon>Lachnospirales</taxon>
        <taxon>Lachnospiraceae</taxon>
        <taxon>Candidatus Epulonipiscium</taxon>
    </lineage>
</organism>
<comment type="caution">
    <text evidence="1">The sequence shown here is derived from an EMBL/GenBank/DDBJ whole genome shotgun (WGS) entry which is preliminary data.</text>
</comment>
<gene>
    <name evidence="1" type="ORF">AN396_12595</name>
</gene>
<keyword evidence="2" id="KW-1185">Reference proteome</keyword>
<evidence type="ECO:0000313" key="2">
    <source>
        <dbReference type="Proteomes" id="UP000188605"/>
    </source>
</evidence>
<evidence type="ECO:0000313" key="1">
    <source>
        <dbReference type="EMBL" id="ONI37665.1"/>
    </source>
</evidence>
<proteinExistence type="predicted"/>
<sequence>MFGSKNKKEKNLTAQCACGNQCNIGDIEKARLIVLGACCKKSATSFENVKIAATELNINETVVNIGDMAKIAEYGVMQTPAFVIDSKVVAYGSLITVEKAKELIKVNLV</sequence>
<reference evidence="1" key="1">
    <citation type="submission" date="2016-08" db="EMBL/GenBank/DDBJ databases">
        <authorList>
            <person name="Ngugi D.K."/>
            <person name="Miyake S."/>
            <person name="Stingl U."/>
        </authorList>
    </citation>
    <scope>NUCLEOTIDE SEQUENCE</scope>
    <source>
        <strain evidence="1">SCG-B11WGA-EpuloA1</strain>
    </source>
</reference>
<accession>A0ACC8X7A2</accession>
<protein>
    <submittedName>
        <fullName evidence="1">Uncharacterized protein</fullName>
    </submittedName>
</protein>
<name>A0ACC8X7A2_9FIRM</name>
<dbReference type="EMBL" id="LJDB01000106">
    <property type="protein sequence ID" value="ONI37665.1"/>
    <property type="molecule type" value="Genomic_DNA"/>
</dbReference>